<name>X1SE51_9ZZZZ</name>
<gene>
    <name evidence="1" type="ORF">S12H4_22639</name>
</gene>
<dbReference type="InterPro" id="IPR036005">
    <property type="entry name" value="Creatinase/aminopeptidase-like"/>
</dbReference>
<evidence type="ECO:0000313" key="1">
    <source>
        <dbReference type="EMBL" id="GAI77416.1"/>
    </source>
</evidence>
<dbReference type="InterPro" id="IPR036388">
    <property type="entry name" value="WH-like_DNA-bd_sf"/>
</dbReference>
<feature type="non-terminal residue" evidence="1">
    <location>
        <position position="1"/>
    </location>
</feature>
<accession>X1SE51</accession>
<proteinExistence type="predicted"/>
<dbReference type="Gene3D" id="3.90.230.10">
    <property type="entry name" value="Creatinase/methionine aminopeptidase superfamily"/>
    <property type="match status" value="1"/>
</dbReference>
<protein>
    <submittedName>
        <fullName evidence="1">Uncharacterized protein</fullName>
    </submittedName>
</protein>
<organism evidence="1">
    <name type="scientific">marine sediment metagenome</name>
    <dbReference type="NCBI Taxonomy" id="412755"/>
    <lineage>
        <taxon>unclassified sequences</taxon>
        <taxon>metagenomes</taxon>
        <taxon>ecological metagenomes</taxon>
    </lineage>
</organism>
<dbReference type="EMBL" id="BARW01011847">
    <property type="protein sequence ID" value="GAI77416.1"/>
    <property type="molecule type" value="Genomic_DNA"/>
</dbReference>
<dbReference type="AlphaFoldDB" id="X1SE51"/>
<sequence>WLVKKFGTKALFGLRQLEENGNLHQFAQLIEVSHNKVAQAENTILIDEEGVKVTTED</sequence>
<dbReference type="Gene3D" id="1.10.10.10">
    <property type="entry name" value="Winged helix-like DNA-binding domain superfamily/Winged helix DNA-binding domain"/>
    <property type="match status" value="1"/>
</dbReference>
<comment type="caution">
    <text evidence="1">The sequence shown here is derived from an EMBL/GenBank/DDBJ whole genome shotgun (WGS) entry which is preliminary data.</text>
</comment>
<reference evidence="1" key="1">
    <citation type="journal article" date="2014" name="Front. Microbiol.">
        <title>High frequency of phylogenetically diverse reductive dehalogenase-homologous genes in deep subseafloor sedimentary metagenomes.</title>
        <authorList>
            <person name="Kawai M."/>
            <person name="Futagami T."/>
            <person name="Toyoda A."/>
            <person name="Takaki Y."/>
            <person name="Nishi S."/>
            <person name="Hori S."/>
            <person name="Arai W."/>
            <person name="Tsubouchi T."/>
            <person name="Morono Y."/>
            <person name="Uchiyama I."/>
            <person name="Ito T."/>
            <person name="Fujiyama A."/>
            <person name="Inagaki F."/>
            <person name="Takami H."/>
        </authorList>
    </citation>
    <scope>NUCLEOTIDE SEQUENCE</scope>
    <source>
        <strain evidence="1">Expedition CK06-06</strain>
    </source>
</reference>